<dbReference type="PRINTS" id="PR00081">
    <property type="entry name" value="GDHRDH"/>
</dbReference>
<dbReference type="RefSeq" id="WP_118582189.1">
    <property type="nucleotide sequence ID" value="NZ_DAVZTY010000001.1"/>
</dbReference>
<dbReference type="InterPro" id="IPR050259">
    <property type="entry name" value="SDR"/>
</dbReference>
<comment type="similarity">
    <text evidence="2 10">Belongs to the short-chain dehydrogenases/reductases (SDR) family.</text>
</comment>
<dbReference type="InterPro" id="IPR011284">
    <property type="entry name" value="3oxo_ACP_reduc"/>
</dbReference>
<evidence type="ECO:0000259" key="11">
    <source>
        <dbReference type="SMART" id="SM00822"/>
    </source>
</evidence>
<keyword evidence="4 9" id="KW-0521">NADP</keyword>
<evidence type="ECO:0000256" key="5">
    <source>
        <dbReference type="ARBA" id="ARBA00023002"/>
    </source>
</evidence>
<sequence>MLKGKTAVVTGGSRGIGKAICLKFAENGADIAFLYAGNTVKAEETVKELEGLGVKAKAYQCNVADADAVAAVVKEIVKDFGGIQILVNNAGITKDKLVPMMKAADFDAVIDTNLKGAFYMTKGVYPLFLKQKGGKIINISSVSGLTGNPGQANYSASKAGVIGLTKSVAKELASRGVCCNAIAPGFIATEMTQALENDTLKDAIPMKRFGEAEEVAKLALFLASEHSDYITGEVIRIDGGLAC</sequence>
<dbReference type="InterPro" id="IPR036291">
    <property type="entry name" value="NAD(P)-bd_dom_sf"/>
</dbReference>
<comment type="subunit">
    <text evidence="10">Homotetramer.</text>
</comment>
<evidence type="ECO:0000256" key="6">
    <source>
        <dbReference type="ARBA" id="ARBA00023221"/>
    </source>
</evidence>
<keyword evidence="13" id="KW-1185">Reference proteome</keyword>
<evidence type="ECO:0000256" key="8">
    <source>
        <dbReference type="PIRSR" id="PIRSR611284-1"/>
    </source>
</evidence>
<dbReference type="EMBL" id="BHVZ01000014">
    <property type="protein sequence ID" value="GCB30666.1"/>
    <property type="molecule type" value="Genomic_DNA"/>
</dbReference>
<dbReference type="PRINTS" id="PR00080">
    <property type="entry name" value="SDRFAMILY"/>
</dbReference>
<dbReference type="GO" id="GO:0006633">
    <property type="term" value="P:fatty acid biosynthetic process"/>
    <property type="evidence" value="ECO:0007669"/>
    <property type="project" value="UniProtKB-UniPathway"/>
</dbReference>
<dbReference type="NCBIfam" id="NF009466">
    <property type="entry name" value="PRK12826.1-2"/>
    <property type="match status" value="1"/>
</dbReference>
<name>A0A401LGL7_9FIRM</name>
<keyword evidence="10" id="KW-0275">Fatty acid biosynthesis</keyword>
<dbReference type="Pfam" id="PF13561">
    <property type="entry name" value="adh_short_C2"/>
    <property type="match status" value="1"/>
</dbReference>
<comment type="catalytic activity">
    <reaction evidence="7 10">
        <text>a (3R)-hydroxyacyl-[ACP] + NADP(+) = a 3-oxoacyl-[ACP] + NADPH + H(+)</text>
        <dbReference type="Rhea" id="RHEA:17397"/>
        <dbReference type="Rhea" id="RHEA-COMP:9916"/>
        <dbReference type="Rhea" id="RHEA-COMP:9945"/>
        <dbReference type="ChEBI" id="CHEBI:15378"/>
        <dbReference type="ChEBI" id="CHEBI:57783"/>
        <dbReference type="ChEBI" id="CHEBI:58349"/>
        <dbReference type="ChEBI" id="CHEBI:78776"/>
        <dbReference type="ChEBI" id="CHEBI:78827"/>
        <dbReference type="EC" id="1.1.1.100"/>
    </reaction>
</comment>
<keyword evidence="10" id="KW-0444">Lipid biosynthesis</keyword>
<dbReference type="InterPro" id="IPR057326">
    <property type="entry name" value="KR_dom"/>
</dbReference>
<feature type="binding site" evidence="9">
    <location>
        <begin position="62"/>
        <end position="63"/>
    </location>
    <ligand>
        <name>NADP(+)</name>
        <dbReference type="ChEBI" id="CHEBI:58349"/>
    </ligand>
</feature>
<dbReference type="PANTHER" id="PTHR42879:SF2">
    <property type="entry name" value="3-OXOACYL-[ACYL-CARRIER-PROTEIN] REDUCTASE FABG"/>
    <property type="match status" value="1"/>
</dbReference>
<feature type="binding site" evidence="9">
    <location>
        <begin position="154"/>
        <end position="158"/>
    </location>
    <ligand>
        <name>NADP(+)</name>
        <dbReference type="ChEBI" id="CHEBI:58349"/>
    </ligand>
</feature>
<dbReference type="InterPro" id="IPR020904">
    <property type="entry name" value="Sc_DH/Rdtase_CS"/>
</dbReference>
<keyword evidence="5 10" id="KW-0560">Oxidoreductase</keyword>
<dbReference type="UniPathway" id="UPA00094"/>
<dbReference type="GeneID" id="86195334"/>
<keyword evidence="10" id="KW-0276">Fatty acid metabolism</keyword>
<gene>
    <name evidence="12" type="ORF">KGMB03357_23270</name>
</gene>
<dbReference type="GO" id="GO:0004316">
    <property type="term" value="F:3-oxoacyl-[acyl-carrier-protein] reductase (NADPH) activity"/>
    <property type="evidence" value="ECO:0007669"/>
    <property type="project" value="UniProtKB-UniRule"/>
</dbReference>
<keyword evidence="10" id="KW-0443">Lipid metabolism</keyword>
<dbReference type="SMART" id="SM00822">
    <property type="entry name" value="PKS_KR"/>
    <property type="match status" value="1"/>
</dbReference>
<evidence type="ECO:0000256" key="10">
    <source>
        <dbReference type="RuleBase" id="RU366074"/>
    </source>
</evidence>
<comment type="function">
    <text evidence="10">Catalyzes the NADPH-dependent reduction of beta-ketoacyl-ACP substrates to beta-hydroxyacyl-ACP products, the first reductive step in the elongation cycle of fatty acid biosynthesis.</text>
</comment>
<dbReference type="NCBIfam" id="TIGR01830">
    <property type="entry name" value="3oxo_ACP_reduc"/>
    <property type="match status" value="1"/>
</dbReference>
<dbReference type="PROSITE" id="PS00061">
    <property type="entry name" value="ADH_SHORT"/>
    <property type="match status" value="1"/>
</dbReference>
<feature type="domain" description="Ketoreductase" evidence="11">
    <location>
        <begin position="5"/>
        <end position="185"/>
    </location>
</feature>
<feature type="binding site" evidence="9">
    <location>
        <position position="187"/>
    </location>
    <ligand>
        <name>NADP(+)</name>
        <dbReference type="ChEBI" id="CHEBI:58349"/>
    </ligand>
</feature>
<dbReference type="FunFam" id="3.40.50.720:FF:000115">
    <property type="entry name" value="3-oxoacyl-[acyl-carrier-protein] reductase FabG"/>
    <property type="match status" value="1"/>
</dbReference>
<feature type="binding site" evidence="9">
    <location>
        <position position="89"/>
    </location>
    <ligand>
        <name>NADP(+)</name>
        <dbReference type="ChEBI" id="CHEBI:58349"/>
    </ligand>
</feature>
<evidence type="ECO:0000256" key="2">
    <source>
        <dbReference type="ARBA" id="ARBA00006484"/>
    </source>
</evidence>
<dbReference type="GO" id="GO:0051287">
    <property type="term" value="F:NAD binding"/>
    <property type="evidence" value="ECO:0007669"/>
    <property type="project" value="UniProtKB-UniRule"/>
</dbReference>
<keyword evidence="6" id="KW-0753">Steroid metabolism</keyword>
<accession>A0A401LGL7</accession>
<dbReference type="PANTHER" id="PTHR42879">
    <property type="entry name" value="3-OXOACYL-(ACYL-CARRIER-PROTEIN) REDUCTASE"/>
    <property type="match status" value="1"/>
</dbReference>
<dbReference type="InterPro" id="IPR002347">
    <property type="entry name" value="SDR_fam"/>
</dbReference>
<proteinExistence type="inferred from homology"/>
<evidence type="ECO:0000313" key="13">
    <source>
        <dbReference type="Proteomes" id="UP000287361"/>
    </source>
</evidence>
<dbReference type="CDD" id="cd05333">
    <property type="entry name" value="BKR_SDR_c"/>
    <property type="match status" value="1"/>
</dbReference>
<evidence type="ECO:0000256" key="7">
    <source>
        <dbReference type="ARBA" id="ARBA00048508"/>
    </source>
</evidence>
<feature type="binding site" evidence="9">
    <location>
        <begin position="11"/>
        <end position="14"/>
    </location>
    <ligand>
        <name>NADP(+)</name>
        <dbReference type="ChEBI" id="CHEBI:58349"/>
    </ligand>
</feature>
<dbReference type="Gene3D" id="3.40.50.720">
    <property type="entry name" value="NAD(P)-binding Rossmann-like Domain"/>
    <property type="match status" value="1"/>
</dbReference>
<protein>
    <recommendedName>
        <fullName evidence="3 10">3-oxoacyl-[acyl-carrier-protein] reductase</fullName>
        <ecNumber evidence="3 10">1.1.1.100</ecNumber>
    </recommendedName>
</protein>
<dbReference type="GO" id="GO:0008202">
    <property type="term" value="P:steroid metabolic process"/>
    <property type="evidence" value="ECO:0007669"/>
    <property type="project" value="UniProtKB-KW"/>
</dbReference>
<dbReference type="SUPFAM" id="SSF51735">
    <property type="entry name" value="NAD(P)-binding Rossmann-fold domains"/>
    <property type="match status" value="1"/>
</dbReference>
<dbReference type="NCBIfam" id="NF005559">
    <property type="entry name" value="PRK07231.1"/>
    <property type="match status" value="1"/>
</dbReference>
<dbReference type="AlphaFoldDB" id="A0A401LGL7"/>
<organism evidence="12 13">
    <name type="scientific">Anaerotignum faecicola</name>
    <dbReference type="NCBI Taxonomy" id="2358141"/>
    <lineage>
        <taxon>Bacteria</taxon>
        <taxon>Bacillati</taxon>
        <taxon>Bacillota</taxon>
        <taxon>Clostridia</taxon>
        <taxon>Lachnospirales</taxon>
        <taxon>Anaerotignaceae</taxon>
        <taxon>Anaerotignum</taxon>
    </lineage>
</organism>
<evidence type="ECO:0000313" key="12">
    <source>
        <dbReference type="EMBL" id="GCB30666.1"/>
    </source>
</evidence>
<evidence type="ECO:0000256" key="9">
    <source>
        <dbReference type="PIRSR" id="PIRSR611284-2"/>
    </source>
</evidence>
<comment type="caution">
    <text evidence="12">The sequence shown here is derived from an EMBL/GenBank/DDBJ whole genome shotgun (WGS) entry which is preliminary data.</text>
</comment>
<dbReference type="OrthoDB" id="9803333at2"/>
<evidence type="ECO:0000256" key="4">
    <source>
        <dbReference type="ARBA" id="ARBA00022857"/>
    </source>
</evidence>
<comment type="pathway">
    <text evidence="1 10">Lipid metabolism; fatty acid biosynthesis.</text>
</comment>
<evidence type="ECO:0000256" key="1">
    <source>
        <dbReference type="ARBA" id="ARBA00005194"/>
    </source>
</evidence>
<evidence type="ECO:0000256" key="3">
    <source>
        <dbReference type="ARBA" id="ARBA00012948"/>
    </source>
</evidence>
<reference evidence="12 13" key="1">
    <citation type="submission" date="2018-10" db="EMBL/GenBank/DDBJ databases">
        <title>Draft Genome Sequence of Anaerotignum sp. KCTC 15736.</title>
        <authorList>
            <person name="Choi S.H."/>
            <person name="Kim J.S."/>
            <person name="Kang S.W."/>
            <person name="Lee J.S."/>
            <person name="Park S.H."/>
        </authorList>
    </citation>
    <scope>NUCLEOTIDE SEQUENCE [LARGE SCALE GENOMIC DNA]</scope>
    <source>
        <strain evidence="12 13">KCTC 15736</strain>
    </source>
</reference>
<dbReference type="EC" id="1.1.1.100" evidence="3 10"/>
<feature type="active site" description="Proton acceptor" evidence="8">
    <location>
        <position position="154"/>
    </location>
</feature>
<dbReference type="Proteomes" id="UP000287361">
    <property type="component" value="Unassembled WGS sequence"/>
</dbReference>